<proteinExistence type="predicted"/>
<protein>
    <submittedName>
        <fullName evidence="2">Reverse transcriptase domain-containing protein</fullName>
    </submittedName>
</protein>
<feature type="region of interest" description="Disordered" evidence="1">
    <location>
        <begin position="1"/>
        <end position="30"/>
    </location>
</feature>
<dbReference type="PANTHER" id="PTHR15503:SF45">
    <property type="entry name" value="RNA-DIRECTED DNA POLYMERASE HOMOLOG"/>
    <property type="match status" value="1"/>
</dbReference>
<dbReference type="InterPro" id="IPR043128">
    <property type="entry name" value="Rev_trsase/Diguanyl_cyclase"/>
</dbReference>
<keyword evidence="2" id="KW-0548">Nucleotidyltransferase</keyword>
<dbReference type="Gene3D" id="2.40.70.10">
    <property type="entry name" value="Acid Proteases"/>
    <property type="match status" value="1"/>
</dbReference>
<evidence type="ECO:0000313" key="2">
    <source>
        <dbReference type="EMBL" id="GJT25874.1"/>
    </source>
</evidence>
<evidence type="ECO:0000256" key="1">
    <source>
        <dbReference type="SAM" id="MobiDB-lite"/>
    </source>
</evidence>
<name>A0ABQ5CLV5_9ASTR</name>
<organism evidence="2 3">
    <name type="scientific">Tanacetum coccineum</name>
    <dbReference type="NCBI Taxonomy" id="301880"/>
    <lineage>
        <taxon>Eukaryota</taxon>
        <taxon>Viridiplantae</taxon>
        <taxon>Streptophyta</taxon>
        <taxon>Embryophyta</taxon>
        <taxon>Tracheophyta</taxon>
        <taxon>Spermatophyta</taxon>
        <taxon>Magnoliopsida</taxon>
        <taxon>eudicotyledons</taxon>
        <taxon>Gunneridae</taxon>
        <taxon>Pentapetalae</taxon>
        <taxon>asterids</taxon>
        <taxon>campanulids</taxon>
        <taxon>Asterales</taxon>
        <taxon>Asteraceae</taxon>
        <taxon>Asteroideae</taxon>
        <taxon>Anthemideae</taxon>
        <taxon>Anthemidinae</taxon>
        <taxon>Tanacetum</taxon>
    </lineage>
</organism>
<dbReference type="InterPro" id="IPR043502">
    <property type="entry name" value="DNA/RNA_pol_sf"/>
</dbReference>
<dbReference type="Proteomes" id="UP001151760">
    <property type="component" value="Unassembled WGS sequence"/>
</dbReference>
<dbReference type="SUPFAM" id="SSF56672">
    <property type="entry name" value="DNA/RNA polymerases"/>
    <property type="match status" value="1"/>
</dbReference>
<evidence type="ECO:0000313" key="3">
    <source>
        <dbReference type="Proteomes" id="UP001151760"/>
    </source>
</evidence>
<dbReference type="EMBL" id="BQNB010014246">
    <property type="protein sequence ID" value="GJT25874.1"/>
    <property type="molecule type" value="Genomic_DNA"/>
</dbReference>
<accession>A0ABQ5CLV5</accession>
<dbReference type="Gene3D" id="3.30.70.270">
    <property type="match status" value="1"/>
</dbReference>
<sequence>MVASNKRKWEGDKNGSPNQQQNKEHNVFRTHSVGPKYKKEYLGSLPLCNKCKFHHIGLCSARCENCKWRGHQARDCRISGPKTKPRPSMAKLKAEVTCYECGGRRPLQKDDPLVKFQNRVDKYWKGKACGDSNATTSDSNVVTGTYSLNNVYATVLFDSGADFSFISTKFAPLLNEKPSIANPGYVIEVANCKKEEVDRIFHGCRLELGDSIFPIDLIPLGQGSFNVIVGMDWLSNQKAVIVCHEKIVRIPVEEGNILCVQGERNVRKTKTLMSTKANEPMLSYIPIIRDFEDVFSDDLSGLPPQQQVEFRIDLIPGATPIAKSPYRRAEGEAVCKVLQVRVLVARDTFSCTHGLAGYYRRFIENFSKIAKPLTSLTQKNQKYE</sequence>
<dbReference type="SUPFAM" id="SSF50630">
    <property type="entry name" value="Acid proteases"/>
    <property type="match status" value="1"/>
</dbReference>
<dbReference type="InterPro" id="IPR001969">
    <property type="entry name" value="Aspartic_peptidase_AS"/>
</dbReference>
<dbReference type="InterPro" id="IPR021109">
    <property type="entry name" value="Peptidase_aspartic_dom_sf"/>
</dbReference>
<keyword evidence="2" id="KW-0695">RNA-directed DNA polymerase</keyword>
<reference evidence="2" key="1">
    <citation type="journal article" date="2022" name="Int. J. Mol. Sci.">
        <title>Draft Genome of Tanacetum Coccineum: Genomic Comparison of Closely Related Tanacetum-Family Plants.</title>
        <authorList>
            <person name="Yamashiro T."/>
            <person name="Shiraishi A."/>
            <person name="Nakayama K."/>
            <person name="Satake H."/>
        </authorList>
    </citation>
    <scope>NUCLEOTIDE SEQUENCE</scope>
</reference>
<dbReference type="PANTHER" id="PTHR15503">
    <property type="entry name" value="LDOC1 RELATED"/>
    <property type="match status" value="1"/>
</dbReference>
<dbReference type="GO" id="GO:0003964">
    <property type="term" value="F:RNA-directed DNA polymerase activity"/>
    <property type="evidence" value="ECO:0007669"/>
    <property type="project" value="UniProtKB-KW"/>
</dbReference>
<dbReference type="Gene3D" id="4.10.60.10">
    <property type="entry name" value="Zinc finger, CCHC-type"/>
    <property type="match status" value="1"/>
</dbReference>
<dbReference type="Pfam" id="PF08284">
    <property type="entry name" value="RVP_2"/>
    <property type="match status" value="1"/>
</dbReference>
<dbReference type="CDD" id="cd00303">
    <property type="entry name" value="retropepsin_like"/>
    <property type="match status" value="1"/>
</dbReference>
<comment type="caution">
    <text evidence="2">The sequence shown here is derived from an EMBL/GenBank/DDBJ whole genome shotgun (WGS) entry which is preliminary data.</text>
</comment>
<gene>
    <name evidence="2" type="ORF">Tco_0895811</name>
</gene>
<reference evidence="2" key="2">
    <citation type="submission" date="2022-01" db="EMBL/GenBank/DDBJ databases">
        <authorList>
            <person name="Yamashiro T."/>
            <person name="Shiraishi A."/>
            <person name="Satake H."/>
            <person name="Nakayama K."/>
        </authorList>
    </citation>
    <scope>NUCLEOTIDE SEQUENCE</scope>
</reference>
<dbReference type="PROSITE" id="PS00141">
    <property type="entry name" value="ASP_PROTEASE"/>
    <property type="match status" value="1"/>
</dbReference>
<keyword evidence="3" id="KW-1185">Reference proteome</keyword>
<dbReference type="InterPro" id="IPR032567">
    <property type="entry name" value="RTL1-rel"/>
</dbReference>
<keyword evidence="2" id="KW-0808">Transferase</keyword>